<organism evidence="2 3">
    <name type="scientific">Nesidiocoris tenuis</name>
    <dbReference type="NCBI Taxonomy" id="355587"/>
    <lineage>
        <taxon>Eukaryota</taxon>
        <taxon>Metazoa</taxon>
        <taxon>Ecdysozoa</taxon>
        <taxon>Arthropoda</taxon>
        <taxon>Hexapoda</taxon>
        <taxon>Insecta</taxon>
        <taxon>Pterygota</taxon>
        <taxon>Neoptera</taxon>
        <taxon>Paraneoptera</taxon>
        <taxon>Hemiptera</taxon>
        <taxon>Heteroptera</taxon>
        <taxon>Panheteroptera</taxon>
        <taxon>Cimicomorpha</taxon>
        <taxon>Miridae</taxon>
        <taxon>Dicyphina</taxon>
        <taxon>Nesidiocoris</taxon>
    </lineage>
</organism>
<proteinExistence type="predicted"/>
<dbReference type="Proteomes" id="UP001307889">
    <property type="component" value="Chromosome 1"/>
</dbReference>
<dbReference type="EMBL" id="AP028909">
    <property type="protein sequence ID" value="BES87239.1"/>
    <property type="molecule type" value="Genomic_DNA"/>
</dbReference>
<protein>
    <submittedName>
        <fullName evidence="2">Uncharacterized protein</fullName>
    </submittedName>
</protein>
<gene>
    <name evidence="2" type="ORF">NTJ_00044</name>
</gene>
<accession>A0ABN7A7Z6</accession>
<name>A0ABN7A7Z6_9HEMI</name>
<keyword evidence="3" id="KW-1185">Reference proteome</keyword>
<feature type="region of interest" description="Disordered" evidence="1">
    <location>
        <begin position="301"/>
        <end position="335"/>
    </location>
</feature>
<sequence>MSKYQLYIVAEASTTGEKTTVLKLKRIRSASEEIWYRFPDDLQGLASHKNITELPPVKSAINSIKARGQFRTVNVIFSPEIEGCYRDDAGNFTFQNFLLSEVAAQPKEPDAAPEAGLTQLVTCLNKLIAKKDDSLNEIMKHFMVGKFSTRNKNVQAWVKEFEREVNRFSLNGPTVIEVFRLCLDQSMSDWFATAQKKLGIEADWDTWKESLISTFSDDSWTPVRFAYSFRYMTGSFVDFVVKKERLLLDLDHEIPEQIILNLIVLGLPVRIQNELSRSSVDSIRLLISKLKKFDHDSSSRRFGSMERVENRDQTPKTFETSGKLQKAPASEEKHPCPICEKGKRGTRYHPESKCWFKDTNKIKAVNNLEIETELNSKINDQKNL</sequence>
<evidence type="ECO:0000313" key="2">
    <source>
        <dbReference type="EMBL" id="BES87239.1"/>
    </source>
</evidence>
<reference evidence="2 3" key="1">
    <citation type="submission" date="2023-09" db="EMBL/GenBank/DDBJ databases">
        <title>Nesidiocoris tenuis whole genome shotgun sequence.</title>
        <authorList>
            <person name="Shibata T."/>
            <person name="Shimoda M."/>
            <person name="Kobayashi T."/>
            <person name="Uehara T."/>
        </authorList>
    </citation>
    <scope>NUCLEOTIDE SEQUENCE [LARGE SCALE GENOMIC DNA]</scope>
    <source>
        <strain evidence="2 3">Japan</strain>
    </source>
</reference>
<feature type="compositionally biased region" description="Basic and acidic residues" evidence="1">
    <location>
        <begin position="301"/>
        <end position="314"/>
    </location>
</feature>
<evidence type="ECO:0000313" key="3">
    <source>
        <dbReference type="Proteomes" id="UP001307889"/>
    </source>
</evidence>
<evidence type="ECO:0000256" key="1">
    <source>
        <dbReference type="SAM" id="MobiDB-lite"/>
    </source>
</evidence>